<evidence type="ECO:0000256" key="1">
    <source>
        <dbReference type="SAM" id="MobiDB-lite"/>
    </source>
</evidence>
<feature type="region of interest" description="Disordered" evidence="1">
    <location>
        <begin position="320"/>
        <end position="344"/>
    </location>
</feature>
<sequence>MLVASVFFFINEMHSNTSNRSITSPPTGISADKWLQSRKGSQTKQESKKYTFMDDSSSDDSFSASRFIKKDSKVLKTKSESAETLKKANTPSFKSVQDFRPKTSRGKDEPQVSKTLERKSALNRFAELEKQILTRHKTEKVSLSVSDLDISSDFEIRKDADEMRQERESAAAKQFAFLNSSSDSERPNAQFVKPVEKLSSIGLDSTEKTGSIKKTVSFASNLVQDSPSERSLDDFLPSQSSEDEPSSLDDVLPVSSLQNVKTLDDLYPEEDLDGSATNAFNLHTVDELSVASNNSEESASSVSEGGNLFNIHSVDELLSPIQSPKVPQSASVVKNKEKHEKPVPAPNLFHAQKTIPSTPSLFKATDVVRESVETVTEIQEYTEDFNASDNDTMKDTDSITQDIQTETELSTSSSASSITTSKSVSTAPDASYSESFESGTETADSAVIDRTRVVKRNNVSIQTDPVQVTTKHHIPEIPPSDRMIFEPSRLVSNEALASLTTYSPAVLAVQDMIRQQLAFTRDFMTRSENLHKAASESLVPDYQYASLEEARKFIQTYRAK</sequence>
<gene>
    <name evidence="3" type="primary">C19orf44</name>
</gene>
<accession>A0A6F9D857</accession>
<feature type="compositionally biased region" description="Polar residues" evidence="1">
    <location>
        <begin position="432"/>
        <end position="443"/>
    </location>
</feature>
<protein>
    <submittedName>
        <fullName evidence="3">Uncharacterized protein C19orf44</fullName>
    </submittedName>
</protein>
<feature type="region of interest" description="Disordered" evidence="1">
    <location>
        <begin position="17"/>
        <end position="63"/>
    </location>
</feature>
<dbReference type="PANTHER" id="PTHR22409">
    <property type="entry name" value="CHROMOSOME 19 OPEN READING FRAME 44"/>
    <property type="match status" value="1"/>
</dbReference>
<evidence type="ECO:0000313" key="3">
    <source>
        <dbReference type="EMBL" id="CAB3226595.1"/>
    </source>
</evidence>
<organism evidence="3">
    <name type="scientific">Phallusia mammillata</name>
    <dbReference type="NCBI Taxonomy" id="59560"/>
    <lineage>
        <taxon>Eukaryota</taxon>
        <taxon>Metazoa</taxon>
        <taxon>Chordata</taxon>
        <taxon>Tunicata</taxon>
        <taxon>Ascidiacea</taxon>
        <taxon>Phlebobranchia</taxon>
        <taxon>Ascidiidae</taxon>
        <taxon>Phallusia</taxon>
    </lineage>
</organism>
<dbReference type="AlphaFoldDB" id="A0A6F9D857"/>
<name>A0A6F9D857_9ASCI</name>
<feature type="compositionally biased region" description="Low complexity" evidence="1">
    <location>
        <begin position="406"/>
        <end position="426"/>
    </location>
</feature>
<dbReference type="Pfam" id="PF15391">
    <property type="entry name" value="DUF4614"/>
    <property type="match status" value="1"/>
</dbReference>
<feature type="domain" description="DUF4614" evidence="2">
    <location>
        <begin position="381"/>
        <end position="558"/>
    </location>
</feature>
<feature type="compositionally biased region" description="Polar residues" evidence="1">
    <location>
        <begin position="17"/>
        <end position="27"/>
    </location>
</feature>
<evidence type="ECO:0000259" key="2">
    <source>
        <dbReference type="Pfam" id="PF15391"/>
    </source>
</evidence>
<dbReference type="EMBL" id="LR783457">
    <property type="protein sequence ID" value="CAB3226595.1"/>
    <property type="molecule type" value="mRNA"/>
</dbReference>
<feature type="region of interest" description="Disordered" evidence="1">
    <location>
        <begin position="78"/>
        <end position="116"/>
    </location>
</feature>
<feature type="region of interest" description="Disordered" evidence="1">
    <location>
        <begin position="405"/>
        <end position="443"/>
    </location>
</feature>
<feature type="compositionally biased region" description="Polar residues" evidence="1">
    <location>
        <begin position="320"/>
        <end position="332"/>
    </location>
</feature>
<proteinExistence type="evidence at transcript level"/>
<dbReference type="PANTHER" id="PTHR22409:SF2">
    <property type="entry name" value="CHROMOSOME 19 OPEN READING FRAME 44"/>
    <property type="match status" value="1"/>
</dbReference>
<feature type="region of interest" description="Disordered" evidence="1">
    <location>
        <begin position="223"/>
        <end position="253"/>
    </location>
</feature>
<feature type="compositionally biased region" description="Basic and acidic residues" evidence="1">
    <location>
        <begin position="97"/>
        <end position="116"/>
    </location>
</feature>
<dbReference type="InterPro" id="IPR040120">
    <property type="entry name" value="C19orf44-like"/>
</dbReference>
<reference evidence="3" key="1">
    <citation type="submission" date="2020-04" db="EMBL/GenBank/DDBJ databases">
        <authorList>
            <person name="Neveu A P."/>
        </authorList>
    </citation>
    <scope>NUCLEOTIDE SEQUENCE</scope>
    <source>
        <tissue evidence="3">Whole embryo</tissue>
    </source>
</reference>
<dbReference type="InterPro" id="IPR027884">
    <property type="entry name" value="DUF4614"/>
</dbReference>